<name>A0A7W7QB10_9PSEU</name>
<reference evidence="2 3" key="1">
    <citation type="submission" date="2020-08" db="EMBL/GenBank/DDBJ databases">
        <title>Genomic Encyclopedia of Type Strains, Phase III (KMG-III): the genomes of soil and plant-associated and newly described type strains.</title>
        <authorList>
            <person name="Whitman W."/>
        </authorList>
    </citation>
    <scope>NUCLEOTIDE SEQUENCE [LARGE SCALE GENOMIC DNA]</scope>
    <source>
        <strain evidence="2 3">CECT 8960</strain>
    </source>
</reference>
<gene>
    <name evidence="2" type="ORF">FHR82_006391</name>
</gene>
<accession>A0A7W7QB10</accession>
<proteinExistence type="predicted"/>
<protein>
    <submittedName>
        <fullName evidence="2">Uncharacterized protein</fullName>
    </submittedName>
</protein>
<dbReference type="EMBL" id="JACHJQ010000007">
    <property type="protein sequence ID" value="MBB4910133.1"/>
    <property type="molecule type" value="Genomic_DNA"/>
</dbReference>
<dbReference type="AlphaFoldDB" id="A0A7W7QB10"/>
<feature type="transmembrane region" description="Helical" evidence="1">
    <location>
        <begin position="12"/>
        <end position="35"/>
    </location>
</feature>
<dbReference type="Proteomes" id="UP000520767">
    <property type="component" value="Unassembled WGS sequence"/>
</dbReference>
<comment type="caution">
    <text evidence="2">The sequence shown here is derived from an EMBL/GenBank/DDBJ whole genome shotgun (WGS) entry which is preliminary data.</text>
</comment>
<dbReference type="RefSeq" id="WP_184814218.1">
    <property type="nucleotide sequence ID" value="NZ_JACHJQ010000007.1"/>
</dbReference>
<keyword evidence="1" id="KW-0472">Membrane</keyword>
<keyword evidence="3" id="KW-1185">Reference proteome</keyword>
<keyword evidence="1" id="KW-0812">Transmembrane</keyword>
<evidence type="ECO:0000313" key="2">
    <source>
        <dbReference type="EMBL" id="MBB4910133.1"/>
    </source>
</evidence>
<evidence type="ECO:0000313" key="3">
    <source>
        <dbReference type="Proteomes" id="UP000520767"/>
    </source>
</evidence>
<keyword evidence="1" id="KW-1133">Transmembrane helix</keyword>
<sequence>MSRRGPAALGDGWHVGVIAAVAGETGVVLDVLGIARGRRFHTGRMAVPAGVTYLVVAPSGTASFEVLRDRYDPAVVVLVGGGGDVVVTHAAAGPVRDAASAFFAAAGEPAPLPGFRGAPSFHVRRGGAGAPPFEAGDTARGRPRAWAVVRGATLDAAQALRYLIPYLRSRL</sequence>
<evidence type="ECO:0000256" key="1">
    <source>
        <dbReference type="SAM" id="Phobius"/>
    </source>
</evidence>
<organism evidence="2 3">
    <name type="scientific">Actinophytocola algeriensis</name>
    <dbReference type="NCBI Taxonomy" id="1768010"/>
    <lineage>
        <taxon>Bacteria</taxon>
        <taxon>Bacillati</taxon>
        <taxon>Actinomycetota</taxon>
        <taxon>Actinomycetes</taxon>
        <taxon>Pseudonocardiales</taxon>
        <taxon>Pseudonocardiaceae</taxon>
    </lineage>
</organism>